<evidence type="ECO:0000313" key="3">
    <source>
        <dbReference type="EMBL" id="AAV95511.1"/>
    </source>
</evidence>
<name>Q5LR84_RUEPO</name>
<sequence length="407" mass="44572">MSQSSECARPHRRGFDFCASAVFLCTQRAQSVGGCAMRGCPLLLWRPETCQNPAPFCRGFAAQGFTAVSVVSRAVTKTTFFDENLIERVLWQFTMKEQRANAIPATCRYARYSANPTPTPRPVKINESDRTMNFEEKIATHYGHGNLTAAIRSGLQAQGITPEQASVEDLGPVDEFHIGGRAATVHFFDQIDLSETSKALDIGCGLGGAARYAAHSFGSQIEGIDLTPEYVETGGALCQWVGLSDKVNLSVASALSMPFESGDFDIAYMMHVGMNIEDKRALFKEVARVLKPGGTFAIYDIMRSNDEDLVYPVPWASSAETCCLAGPATYRAALEEGGFVVRQENDRRDFAIDFFEKMKKANAGQKSPPPLGLHVLMQQTTAEKIPNMIANLQAGRIKPVEIYAVKQ</sequence>
<dbReference type="InterPro" id="IPR029063">
    <property type="entry name" value="SAM-dependent_MTases_sf"/>
</dbReference>
<dbReference type="Proteomes" id="UP000001023">
    <property type="component" value="Chromosome"/>
</dbReference>
<dbReference type="HOGENOM" id="CLU_056366_0_0_5"/>
<reference evidence="3 4" key="2">
    <citation type="journal article" date="2014" name="Stand. Genomic Sci.">
        <title>An updated genome annotation for the model marine bacterium Ruegeria pomeroyi DSS-3.</title>
        <authorList>
            <person name="Rivers A.R."/>
            <person name="Smith C.B."/>
            <person name="Moran M.A."/>
        </authorList>
    </citation>
    <scope>GENOME REANNOTATION</scope>
    <source>
        <strain evidence="4">ATCC 700808 / DSM 15171 / DSS-3</strain>
    </source>
</reference>
<dbReference type="GO" id="GO:0008757">
    <property type="term" value="F:S-adenosylmethionine-dependent methyltransferase activity"/>
    <property type="evidence" value="ECO:0007669"/>
    <property type="project" value="InterPro"/>
</dbReference>
<dbReference type="eggNOG" id="COG2226">
    <property type="taxonomic scope" value="Bacteria"/>
</dbReference>
<evidence type="ECO:0000256" key="1">
    <source>
        <dbReference type="ARBA" id="ARBA00022679"/>
    </source>
</evidence>
<keyword evidence="4" id="KW-1185">Reference proteome</keyword>
<dbReference type="PANTHER" id="PTHR44068">
    <property type="entry name" value="ZGC:194242"/>
    <property type="match status" value="1"/>
</dbReference>
<dbReference type="EMBL" id="CP000031">
    <property type="protein sequence ID" value="AAV95511.1"/>
    <property type="molecule type" value="Genomic_DNA"/>
</dbReference>
<dbReference type="STRING" id="246200.SPO2245"/>
<evidence type="ECO:0000313" key="4">
    <source>
        <dbReference type="Proteomes" id="UP000001023"/>
    </source>
</evidence>
<keyword evidence="1" id="KW-0808">Transferase</keyword>
<reference evidence="3 4" key="1">
    <citation type="journal article" date="2004" name="Nature">
        <title>Genome sequence of Silicibacter pomeroyi reveals adaptations to the marine environment.</title>
        <authorList>
            <person name="Moran M.A."/>
            <person name="Buchan A."/>
            <person name="Gonzalez J.M."/>
            <person name="Heidelberg J.F."/>
            <person name="Whitman W.B."/>
            <person name="Kiene R.P."/>
            <person name="Henriksen J.R."/>
            <person name="King G.M."/>
            <person name="Belas R."/>
            <person name="Fuqua C."/>
            <person name="Brinkac L."/>
            <person name="Lewis M."/>
            <person name="Johri S."/>
            <person name="Weaver B."/>
            <person name="Pai G."/>
            <person name="Eisen J.A."/>
            <person name="Rahe E."/>
            <person name="Sheldon W.M."/>
            <person name="Ye W."/>
            <person name="Miller T.R."/>
            <person name="Carlton J."/>
            <person name="Rasko D.A."/>
            <person name="Paulsen I.T."/>
            <person name="Ren Q."/>
            <person name="Daugherty S.C."/>
            <person name="Deboy R.T."/>
            <person name="Dodson R.J."/>
            <person name="Durkin A.S."/>
            <person name="Madupu R."/>
            <person name="Nelson W.C."/>
            <person name="Sullivan S.A."/>
            <person name="Rosovitz M.J."/>
            <person name="Haft D.H."/>
            <person name="Selengut J."/>
            <person name="Ward N."/>
        </authorList>
    </citation>
    <scope>NUCLEOTIDE SEQUENCE [LARGE SCALE GENOMIC DNA]</scope>
    <source>
        <strain evidence="4">ATCC 700808 / DSM 15171 / DSS-3</strain>
    </source>
</reference>
<dbReference type="AlphaFoldDB" id="Q5LR84"/>
<dbReference type="SUPFAM" id="SSF53335">
    <property type="entry name" value="S-adenosyl-L-methionine-dependent methyltransferases"/>
    <property type="match status" value="1"/>
</dbReference>
<dbReference type="KEGG" id="sil:SPO2245"/>
<feature type="domain" description="Methyltransferase type 11" evidence="2">
    <location>
        <begin position="200"/>
        <end position="298"/>
    </location>
</feature>
<dbReference type="InterPro" id="IPR050447">
    <property type="entry name" value="Erg6_SMT_methyltransf"/>
</dbReference>
<dbReference type="Pfam" id="PF08241">
    <property type="entry name" value="Methyltransf_11"/>
    <property type="match status" value="1"/>
</dbReference>
<dbReference type="PaxDb" id="246200-SPO2245"/>
<organism evidence="3 4">
    <name type="scientific">Ruegeria pomeroyi (strain ATCC 700808 / DSM 15171 / DSS-3)</name>
    <name type="common">Silicibacter pomeroyi</name>
    <dbReference type="NCBI Taxonomy" id="246200"/>
    <lineage>
        <taxon>Bacteria</taxon>
        <taxon>Pseudomonadati</taxon>
        <taxon>Pseudomonadota</taxon>
        <taxon>Alphaproteobacteria</taxon>
        <taxon>Rhodobacterales</taxon>
        <taxon>Roseobacteraceae</taxon>
        <taxon>Ruegeria</taxon>
    </lineage>
</organism>
<proteinExistence type="predicted"/>
<protein>
    <recommendedName>
        <fullName evidence="2">Methyltransferase type 11 domain-containing protein</fullName>
    </recommendedName>
</protein>
<evidence type="ECO:0000259" key="2">
    <source>
        <dbReference type="Pfam" id="PF08241"/>
    </source>
</evidence>
<dbReference type="Gene3D" id="3.40.50.150">
    <property type="entry name" value="Vaccinia Virus protein VP39"/>
    <property type="match status" value="1"/>
</dbReference>
<dbReference type="PANTHER" id="PTHR44068:SF11">
    <property type="entry name" value="GERANYL DIPHOSPHATE 2-C-METHYLTRANSFERASE"/>
    <property type="match status" value="1"/>
</dbReference>
<gene>
    <name evidence="3" type="ordered locus">SPO2245</name>
</gene>
<accession>Q5LR84</accession>
<dbReference type="InterPro" id="IPR013216">
    <property type="entry name" value="Methyltransf_11"/>
</dbReference>
<dbReference type="CDD" id="cd02440">
    <property type="entry name" value="AdoMet_MTases"/>
    <property type="match status" value="1"/>
</dbReference>